<dbReference type="VEuPathDB" id="FungiDB:sscle_07g059330"/>
<evidence type="ECO:0000313" key="3">
    <source>
        <dbReference type="Proteomes" id="UP000177798"/>
    </source>
</evidence>
<evidence type="ECO:0000256" key="1">
    <source>
        <dbReference type="SAM" id="MobiDB-lite"/>
    </source>
</evidence>
<reference evidence="3" key="1">
    <citation type="journal article" date="2017" name="Genome Biol. Evol.">
        <title>The complete genome sequence of the phytopathogenic fungus Sclerotinia sclerotiorum reveals insights into the genome architecture of broad host range pathogens.</title>
        <authorList>
            <person name="Derbyshire M."/>
            <person name="Denton-Giles M."/>
            <person name="Hegedus D."/>
            <person name="Seifbarghy S."/>
            <person name="Rollins J."/>
            <person name="van Kan J."/>
            <person name="Seidl M.F."/>
            <person name="Faino L."/>
            <person name="Mbengue M."/>
            <person name="Navaud O."/>
            <person name="Raffaele S."/>
            <person name="Hammond-Kosack K."/>
            <person name="Heard S."/>
            <person name="Oliver R."/>
        </authorList>
    </citation>
    <scope>NUCLEOTIDE SEQUENCE [LARGE SCALE GENOMIC DNA]</scope>
    <source>
        <strain evidence="3">ATCC 18683 / 1980 / Ss-1</strain>
    </source>
</reference>
<protein>
    <submittedName>
        <fullName evidence="2">Uncharacterized protein</fullName>
    </submittedName>
</protein>
<dbReference type="AlphaFoldDB" id="A0A1D9Q990"/>
<dbReference type="Proteomes" id="UP000177798">
    <property type="component" value="Chromosome 7"/>
</dbReference>
<feature type="region of interest" description="Disordered" evidence="1">
    <location>
        <begin position="157"/>
        <end position="207"/>
    </location>
</feature>
<proteinExistence type="predicted"/>
<sequence length="516" mass="57183">MSEIEDDVPFLHRDRRIKAVRDRFHRPPTTNELRAIDALPLEPRKNLNDTSPNGQKIYNLLKAFEKNGFVEGLEEAGRLLWAQVFGEPDFSQMPRKEPTSITGDIATSEYAEVRYTASQRRASQPEEKPAQLSAAEKVLSINTTLNSFFGSRKSWMTKGVSVSPSPRRASISSTENDKNNELPNSDFQLQSTPPIPFHPAQSRQQTQNHASIFLNQVPGASPNTFSNGVYTPWPLHSNYQEHQYASPYSMQVPTNSMSSVLERKDQARSPISCLNYTSNELNEYNPAMVNSYDPAKSHYFATLGSDRRDPNTLSYSAPRHLPSGYPNHTMACSGGTPYDPSTPPFHLAISSQVQALFYSHKKEEKHEVDRITSNIHQSLRNLPDSHGNQQVTSSSGVAAANSPANMADINLTSQTITPNASTYESPYSVTSSMTPEESSRNPFFIRDGMGFIHSQDLTYQGPDSISINPQPATSGKSSTSSFTNTNPTATVPKPSQRTSKKPGLLFQTPLAHNLEN</sequence>
<feature type="compositionally biased region" description="Polar residues" evidence="1">
    <location>
        <begin position="181"/>
        <end position="192"/>
    </location>
</feature>
<feature type="compositionally biased region" description="Polar residues" evidence="1">
    <location>
        <begin position="417"/>
        <end position="436"/>
    </location>
</feature>
<dbReference type="EMBL" id="CP017820">
    <property type="protein sequence ID" value="APA11163.1"/>
    <property type="molecule type" value="Genomic_DNA"/>
</dbReference>
<feature type="compositionally biased region" description="Polar residues" evidence="1">
    <location>
        <begin position="455"/>
        <end position="470"/>
    </location>
</feature>
<feature type="compositionally biased region" description="Polar residues" evidence="1">
    <location>
        <begin position="160"/>
        <end position="174"/>
    </location>
</feature>
<evidence type="ECO:0000313" key="2">
    <source>
        <dbReference type="EMBL" id="APA11163.1"/>
    </source>
</evidence>
<gene>
    <name evidence="2" type="ORF">sscle_07g059330</name>
</gene>
<feature type="compositionally biased region" description="Low complexity" evidence="1">
    <location>
        <begin position="471"/>
        <end position="490"/>
    </location>
</feature>
<organism evidence="2 3">
    <name type="scientific">Sclerotinia sclerotiorum (strain ATCC 18683 / 1980 / Ss-1)</name>
    <name type="common">White mold</name>
    <name type="synonym">Whetzelinia sclerotiorum</name>
    <dbReference type="NCBI Taxonomy" id="665079"/>
    <lineage>
        <taxon>Eukaryota</taxon>
        <taxon>Fungi</taxon>
        <taxon>Dikarya</taxon>
        <taxon>Ascomycota</taxon>
        <taxon>Pezizomycotina</taxon>
        <taxon>Leotiomycetes</taxon>
        <taxon>Helotiales</taxon>
        <taxon>Sclerotiniaceae</taxon>
        <taxon>Sclerotinia</taxon>
    </lineage>
</organism>
<name>A0A1D9Q990_SCLS1</name>
<accession>A0A1D9Q990</accession>
<dbReference type="OrthoDB" id="3549890at2759"/>
<feature type="region of interest" description="Disordered" evidence="1">
    <location>
        <begin position="455"/>
        <end position="516"/>
    </location>
</feature>
<feature type="region of interest" description="Disordered" evidence="1">
    <location>
        <begin position="417"/>
        <end position="441"/>
    </location>
</feature>